<dbReference type="EMBL" id="JBBMFN010000016">
    <property type="protein sequence ID" value="MEQ2465776.1"/>
    <property type="molecule type" value="Genomic_DNA"/>
</dbReference>
<proteinExistence type="inferred from homology"/>
<evidence type="ECO:0000256" key="2">
    <source>
        <dbReference type="ARBA" id="ARBA00022448"/>
    </source>
</evidence>
<accession>A0ABV1EXH7</accession>
<evidence type="ECO:0000256" key="4">
    <source>
        <dbReference type="ARBA" id="ARBA00022827"/>
    </source>
</evidence>
<dbReference type="Proteomes" id="UP001465426">
    <property type="component" value="Unassembled WGS sequence"/>
</dbReference>
<dbReference type="InterPro" id="IPR033947">
    <property type="entry name" value="ETF_alpha_N"/>
</dbReference>
<comment type="similarity">
    <text evidence="1">Belongs to the ETF alpha-subunit/FixB family.</text>
</comment>
<reference evidence="7 8" key="1">
    <citation type="submission" date="2024-03" db="EMBL/GenBank/DDBJ databases">
        <title>Human intestinal bacterial collection.</title>
        <authorList>
            <person name="Pauvert C."/>
            <person name="Hitch T.C.A."/>
            <person name="Clavel T."/>
        </authorList>
    </citation>
    <scope>NUCLEOTIDE SEQUENCE [LARGE SCALE GENOMIC DNA]</scope>
    <source>
        <strain evidence="7 8">CLA-SR-H024</strain>
    </source>
</reference>
<dbReference type="PANTHER" id="PTHR43153">
    <property type="entry name" value="ELECTRON TRANSFER FLAVOPROTEIN ALPHA"/>
    <property type="match status" value="1"/>
</dbReference>
<dbReference type="SMART" id="SM00893">
    <property type="entry name" value="ETF"/>
    <property type="match status" value="1"/>
</dbReference>
<comment type="caution">
    <text evidence="7">The sequence shown here is derived from an EMBL/GenBank/DDBJ whole genome shotgun (WGS) entry which is preliminary data.</text>
</comment>
<dbReference type="Pfam" id="PF00766">
    <property type="entry name" value="ETF_alpha"/>
    <property type="match status" value="1"/>
</dbReference>
<dbReference type="PIRSF" id="PIRSF000089">
    <property type="entry name" value="Electra_flavoP_a"/>
    <property type="match status" value="1"/>
</dbReference>
<dbReference type="CDD" id="cd01715">
    <property type="entry name" value="ETF_alpha"/>
    <property type="match status" value="1"/>
</dbReference>
<dbReference type="Gene3D" id="3.40.50.1220">
    <property type="entry name" value="TPP-binding domain"/>
    <property type="match status" value="1"/>
</dbReference>
<dbReference type="SUPFAM" id="SSF52402">
    <property type="entry name" value="Adenine nucleotide alpha hydrolases-like"/>
    <property type="match status" value="1"/>
</dbReference>
<keyword evidence="5" id="KW-0249">Electron transport</keyword>
<dbReference type="InterPro" id="IPR018206">
    <property type="entry name" value="ETF_asu_C_CS"/>
</dbReference>
<evidence type="ECO:0000313" key="8">
    <source>
        <dbReference type="Proteomes" id="UP001465426"/>
    </source>
</evidence>
<evidence type="ECO:0000256" key="5">
    <source>
        <dbReference type="ARBA" id="ARBA00022982"/>
    </source>
</evidence>
<keyword evidence="2" id="KW-0813">Transport</keyword>
<dbReference type="RefSeq" id="WP_031534786.1">
    <property type="nucleotide sequence ID" value="NZ_JBBMFN010000016.1"/>
</dbReference>
<dbReference type="InterPro" id="IPR014730">
    <property type="entry name" value="ETF_a/b_N"/>
</dbReference>
<dbReference type="InterPro" id="IPR001308">
    <property type="entry name" value="ETF_a/FixB"/>
</dbReference>
<sequence length="326" mass="36043">MKDKIIILGEYQQDKISSITLECISAAKQLQGEAEIILLLMGEDRKKDACELQQYDVDQIVLVEHPLLSRFSNEPYAKALLSVWDQLNPAILLWGHTDIGKAISPYLSEKLDIPLYSNVESVEYNEKRLFLTRPVYSGKLIEKIEVNTPTFFLTIKPKKWKASQKKLERNCTIRSLKVKIDKSIPTLIGLEQKKQQTLNLEDAKIIVGAGRGIQNEEGFALINQLAKTIGGTVGVSRGAVELGVCDASMQLGQTGKTVAPDLYIACGISGAIQHLVGVTSAKTIIAINKDPHAPIFEVADYAIVGDLFEIIPALMKEWDNPTIEIS</sequence>
<evidence type="ECO:0000256" key="1">
    <source>
        <dbReference type="ARBA" id="ARBA00005817"/>
    </source>
</evidence>
<evidence type="ECO:0000259" key="6">
    <source>
        <dbReference type="SMART" id="SM00893"/>
    </source>
</evidence>
<name>A0ABV1EXH7_9BACI</name>
<keyword evidence="3" id="KW-0285">Flavoprotein</keyword>
<dbReference type="Pfam" id="PF01012">
    <property type="entry name" value="ETF"/>
    <property type="match status" value="1"/>
</dbReference>
<dbReference type="PANTHER" id="PTHR43153:SF1">
    <property type="entry name" value="ELECTRON TRANSFER FLAVOPROTEIN SUBUNIT ALPHA, MITOCHONDRIAL"/>
    <property type="match status" value="1"/>
</dbReference>
<dbReference type="SUPFAM" id="SSF52467">
    <property type="entry name" value="DHS-like NAD/FAD-binding domain"/>
    <property type="match status" value="1"/>
</dbReference>
<organism evidence="7 8">
    <name type="scientific">Niallia hominis</name>
    <dbReference type="NCBI Taxonomy" id="3133173"/>
    <lineage>
        <taxon>Bacteria</taxon>
        <taxon>Bacillati</taxon>
        <taxon>Bacillota</taxon>
        <taxon>Bacilli</taxon>
        <taxon>Bacillales</taxon>
        <taxon>Bacillaceae</taxon>
        <taxon>Niallia</taxon>
    </lineage>
</organism>
<evidence type="ECO:0000313" key="7">
    <source>
        <dbReference type="EMBL" id="MEQ2465776.1"/>
    </source>
</evidence>
<gene>
    <name evidence="7" type="ORF">WMO63_08870</name>
</gene>
<dbReference type="InterPro" id="IPR029035">
    <property type="entry name" value="DHS-like_NAD/FAD-binding_dom"/>
</dbReference>
<feature type="domain" description="Electron transfer flavoprotein alpha/beta-subunit N-terminal" evidence="6">
    <location>
        <begin position="5"/>
        <end position="192"/>
    </location>
</feature>
<dbReference type="Gene3D" id="3.40.50.620">
    <property type="entry name" value="HUPs"/>
    <property type="match status" value="1"/>
</dbReference>
<keyword evidence="4" id="KW-0274">FAD</keyword>
<dbReference type="PROSITE" id="PS00696">
    <property type="entry name" value="ETF_ALPHA"/>
    <property type="match status" value="1"/>
</dbReference>
<dbReference type="InterPro" id="IPR014729">
    <property type="entry name" value="Rossmann-like_a/b/a_fold"/>
</dbReference>
<evidence type="ECO:0000256" key="3">
    <source>
        <dbReference type="ARBA" id="ARBA00022630"/>
    </source>
</evidence>
<keyword evidence="8" id="KW-1185">Reference proteome</keyword>
<dbReference type="InterPro" id="IPR014731">
    <property type="entry name" value="ETF_asu_C"/>
</dbReference>
<protein>
    <submittedName>
        <fullName evidence="7">Electron transfer flavoprotein subunit alpha/FixB family protein</fullName>
    </submittedName>
</protein>